<evidence type="ECO:0000256" key="4">
    <source>
        <dbReference type="ARBA" id="ARBA00022723"/>
    </source>
</evidence>
<dbReference type="GO" id="GO:0006260">
    <property type="term" value="P:DNA replication"/>
    <property type="evidence" value="ECO:0007669"/>
    <property type="project" value="UniProtKB-KW"/>
</dbReference>
<dbReference type="EMBL" id="JAJJMA010307750">
    <property type="protein sequence ID" value="MCL7048727.1"/>
    <property type="molecule type" value="Genomic_DNA"/>
</dbReference>
<protein>
    <recommendedName>
        <fullName evidence="12">Replication protein A OB domain-containing protein</fullName>
    </recommendedName>
</protein>
<evidence type="ECO:0000256" key="11">
    <source>
        <dbReference type="ARBA" id="ARBA00023242"/>
    </source>
</evidence>
<keyword evidence="11" id="KW-0539">Nucleus</keyword>
<evidence type="ECO:0000256" key="2">
    <source>
        <dbReference type="ARBA" id="ARBA00005690"/>
    </source>
</evidence>
<comment type="subcellular location">
    <subcellularLocation>
        <location evidence="1">Nucleus</location>
    </subcellularLocation>
</comment>
<dbReference type="Proteomes" id="UP001177140">
    <property type="component" value="Unassembled WGS sequence"/>
</dbReference>
<evidence type="ECO:0000313" key="14">
    <source>
        <dbReference type="Proteomes" id="UP001177140"/>
    </source>
</evidence>
<evidence type="ECO:0000313" key="13">
    <source>
        <dbReference type="EMBL" id="MCL7048727.1"/>
    </source>
</evidence>
<evidence type="ECO:0000256" key="9">
    <source>
        <dbReference type="ARBA" id="ARBA00023172"/>
    </source>
</evidence>
<name>A0AA41VWF3_PAPNU</name>
<dbReference type="Pfam" id="PF16900">
    <property type="entry name" value="REPA_OB_2"/>
    <property type="match status" value="1"/>
</dbReference>
<evidence type="ECO:0000256" key="3">
    <source>
        <dbReference type="ARBA" id="ARBA00022705"/>
    </source>
</evidence>
<dbReference type="Gene3D" id="2.40.50.140">
    <property type="entry name" value="Nucleic acid-binding proteins"/>
    <property type="match status" value="2"/>
</dbReference>
<evidence type="ECO:0000256" key="7">
    <source>
        <dbReference type="ARBA" id="ARBA00022833"/>
    </source>
</evidence>
<keyword evidence="14" id="KW-1185">Reference proteome</keyword>
<evidence type="ECO:0000256" key="1">
    <source>
        <dbReference type="ARBA" id="ARBA00004123"/>
    </source>
</evidence>
<dbReference type="CDD" id="cd04475">
    <property type="entry name" value="RPA1_DBD_B"/>
    <property type="match status" value="1"/>
</dbReference>
<keyword evidence="4" id="KW-0479">Metal-binding</keyword>
<dbReference type="AlphaFoldDB" id="A0AA41VWF3"/>
<dbReference type="GO" id="GO:0008270">
    <property type="term" value="F:zinc ion binding"/>
    <property type="evidence" value="ECO:0007669"/>
    <property type="project" value="UniProtKB-KW"/>
</dbReference>
<evidence type="ECO:0000256" key="10">
    <source>
        <dbReference type="ARBA" id="ARBA00023204"/>
    </source>
</evidence>
<dbReference type="PANTHER" id="PTHR47165">
    <property type="entry name" value="OS03G0429900 PROTEIN"/>
    <property type="match status" value="1"/>
</dbReference>
<comment type="similarity">
    <text evidence="2">Belongs to the replication factor A protein 1 family.</text>
</comment>
<evidence type="ECO:0000256" key="5">
    <source>
        <dbReference type="ARBA" id="ARBA00022763"/>
    </source>
</evidence>
<dbReference type="InterPro" id="IPR031657">
    <property type="entry name" value="REPA_OB_2"/>
</dbReference>
<dbReference type="FunFam" id="2.40.50.140:FF:000064">
    <property type="entry name" value="Replication protein A subunit"/>
    <property type="match status" value="1"/>
</dbReference>
<keyword evidence="9" id="KW-0233">DNA recombination</keyword>
<dbReference type="GO" id="GO:0003677">
    <property type="term" value="F:DNA binding"/>
    <property type="evidence" value="ECO:0007669"/>
    <property type="project" value="UniProtKB-KW"/>
</dbReference>
<dbReference type="GO" id="GO:0006281">
    <property type="term" value="P:DNA repair"/>
    <property type="evidence" value="ECO:0007669"/>
    <property type="project" value="UniProtKB-KW"/>
</dbReference>
<organism evidence="13 14">
    <name type="scientific">Papaver nudicaule</name>
    <name type="common">Iceland poppy</name>
    <dbReference type="NCBI Taxonomy" id="74823"/>
    <lineage>
        <taxon>Eukaryota</taxon>
        <taxon>Viridiplantae</taxon>
        <taxon>Streptophyta</taxon>
        <taxon>Embryophyta</taxon>
        <taxon>Tracheophyta</taxon>
        <taxon>Spermatophyta</taxon>
        <taxon>Magnoliopsida</taxon>
        <taxon>Ranunculales</taxon>
        <taxon>Papaveraceae</taxon>
        <taxon>Papaveroideae</taxon>
        <taxon>Papaver</taxon>
    </lineage>
</organism>
<comment type="caution">
    <text evidence="13">The sequence shown here is derived from an EMBL/GenBank/DDBJ whole genome shotgun (WGS) entry which is preliminary data.</text>
</comment>
<dbReference type="InterPro" id="IPR012340">
    <property type="entry name" value="NA-bd_OB-fold"/>
</dbReference>
<accession>A0AA41VWF3</accession>
<keyword evidence="7" id="KW-0862">Zinc</keyword>
<evidence type="ECO:0000259" key="12">
    <source>
        <dbReference type="Pfam" id="PF16900"/>
    </source>
</evidence>
<dbReference type="PANTHER" id="PTHR47165:SF4">
    <property type="entry name" value="OS03G0429900 PROTEIN"/>
    <property type="match status" value="1"/>
</dbReference>
<dbReference type="GO" id="GO:0006310">
    <property type="term" value="P:DNA recombination"/>
    <property type="evidence" value="ECO:0007669"/>
    <property type="project" value="UniProtKB-KW"/>
</dbReference>
<keyword evidence="6" id="KW-0863">Zinc-finger</keyword>
<feature type="domain" description="Replication protein A OB" evidence="12">
    <location>
        <begin position="172"/>
        <end position="278"/>
    </location>
</feature>
<dbReference type="GO" id="GO:0005634">
    <property type="term" value="C:nucleus"/>
    <property type="evidence" value="ECO:0007669"/>
    <property type="project" value="UniProtKB-SubCell"/>
</dbReference>
<dbReference type="FunFam" id="2.40.50.140:FF:000041">
    <property type="entry name" value="Replication protein A subunit"/>
    <property type="match status" value="1"/>
</dbReference>
<reference evidence="13" key="1">
    <citation type="submission" date="2022-03" db="EMBL/GenBank/DDBJ databases">
        <title>A functionally conserved STORR gene fusion in Papaver species that diverged 16.8 million years ago.</title>
        <authorList>
            <person name="Catania T."/>
        </authorList>
    </citation>
    <scope>NUCLEOTIDE SEQUENCE</scope>
    <source>
        <strain evidence="13">S-191538</strain>
    </source>
</reference>
<proteinExistence type="inferred from homology"/>
<evidence type="ECO:0000256" key="6">
    <source>
        <dbReference type="ARBA" id="ARBA00022771"/>
    </source>
</evidence>
<keyword evidence="10" id="KW-0234">DNA repair</keyword>
<keyword evidence="5" id="KW-0227">DNA damage</keyword>
<keyword evidence="8" id="KW-0238">DNA-binding</keyword>
<evidence type="ECO:0000256" key="8">
    <source>
        <dbReference type="ARBA" id="ARBA00023125"/>
    </source>
</evidence>
<keyword evidence="3" id="KW-0235">DNA replication</keyword>
<sequence>MQTVISECKKIGDPKLSVDLILRIVIVDPTAYPADQLPAPAENEVPTQITPISALNPDLDEWTLKARVAAKVGIQYHKFPTSVLEDFSFDLLGSDEGQIHVKCSGNAAVNQFFAYVEAGKVYLLSKGTLKHVPKGHHHLKNEWQIILETTSMLKECEDDSSIPQQQFYFTPICDIKNAESNSFLDVIGIVTNVSLPAYVSCPNGTERGKRKLILKDGTGETVEIVLWGGFCDTEGQVLQDMLAAGVLPVVLAVKAGRLLHDAGGKSVHTVSYSQLFYNPDLPEARTLRSWFDSGAKDSAAFSIFGERAKEWKIKKLISSSQIFFTPDFSAADEWRIRFESGAKSVDAVCIPRDIIQRKKRSFGCLLFNDPDVAEARTTRRRGRGAKNSDALSISKDPSRGYLLAI</sequence>
<gene>
    <name evidence="13" type="ORF">MKW94_030394</name>
</gene>
<dbReference type="SUPFAM" id="SSF50249">
    <property type="entry name" value="Nucleic acid-binding proteins"/>
    <property type="match status" value="2"/>
</dbReference>